<dbReference type="Proteomes" id="UP000554837">
    <property type="component" value="Unassembled WGS sequence"/>
</dbReference>
<evidence type="ECO:0000313" key="3">
    <source>
        <dbReference type="Proteomes" id="UP000554837"/>
    </source>
</evidence>
<keyword evidence="1" id="KW-0472">Membrane</keyword>
<comment type="caution">
    <text evidence="2">The sequence shown here is derived from an EMBL/GenBank/DDBJ whole genome shotgun (WGS) entry which is preliminary data.</text>
</comment>
<reference evidence="2 3" key="1">
    <citation type="submission" date="2020-08" db="EMBL/GenBank/DDBJ databases">
        <title>Genomic Encyclopedia of Type Strains, Phase IV (KMG-IV): sequencing the most valuable type-strain genomes for metagenomic binning, comparative biology and taxonomic classification.</title>
        <authorList>
            <person name="Goeker M."/>
        </authorList>
    </citation>
    <scope>NUCLEOTIDE SEQUENCE [LARGE SCALE GENOMIC DNA]</scope>
    <source>
        <strain evidence="2 3">DSM 23958</strain>
    </source>
</reference>
<name>A0A840S798_9BURK</name>
<sequence>MREEPVFKATLKRSAMLRAWWLLPLLIVAALWFFEPWNRKSALEVLENTPRPMPAVIPIGVVSAASAASK</sequence>
<feature type="transmembrane region" description="Helical" evidence="1">
    <location>
        <begin position="15"/>
        <end position="34"/>
    </location>
</feature>
<organism evidence="2 3">
    <name type="scientific">Inhella inkyongensis</name>
    <dbReference type="NCBI Taxonomy" id="392593"/>
    <lineage>
        <taxon>Bacteria</taxon>
        <taxon>Pseudomonadati</taxon>
        <taxon>Pseudomonadota</taxon>
        <taxon>Betaproteobacteria</taxon>
        <taxon>Burkholderiales</taxon>
        <taxon>Sphaerotilaceae</taxon>
        <taxon>Inhella</taxon>
    </lineage>
</organism>
<dbReference type="AlphaFoldDB" id="A0A840S798"/>
<proteinExistence type="predicted"/>
<evidence type="ECO:0000313" key="2">
    <source>
        <dbReference type="EMBL" id="MBB5204654.1"/>
    </source>
</evidence>
<accession>A0A840S798</accession>
<keyword evidence="3" id="KW-1185">Reference proteome</keyword>
<dbReference type="EMBL" id="JACHHO010000002">
    <property type="protein sequence ID" value="MBB5204654.1"/>
    <property type="molecule type" value="Genomic_DNA"/>
</dbReference>
<protein>
    <submittedName>
        <fullName evidence="2">Uncharacterized protein</fullName>
    </submittedName>
</protein>
<dbReference type="RefSeq" id="WP_138855687.1">
    <property type="nucleotide sequence ID" value="NZ_CP040709.1"/>
</dbReference>
<keyword evidence="1" id="KW-1133">Transmembrane helix</keyword>
<keyword evidence="1" id="KW-0812">Transmembrane</keyword>
<evidence type="ECO:0000256" key="1">
    <source>
        <dbReference type="SAM" id="Phobius"/>
    </source>
</evidence>
<gene>
    <name evidence="2" type="ORF">HNQ51_001968</name>
</gene>